<sequence length="234" mass="25714">MWNLVLKPLQKHRPSGYAADSGHSDSGGNETASKRDRRSDRRSVGKRTFRFHLCARICKSAQQLRANSMFDVVRSLRQSNRKRSTFSMAVPHKRLHRLMGYMLIQFGPVSKKKRQQQQLEASGCPEKVSTWGTQNELRPTMLAAAAAAAGLHAFHLLNGDSTWFSTVAAPTSAHANKAKESAAGITPELVQRQDASSLASPGANDKLTHILLLVQSNVIHSQASGCSREFSPAR</sequence>
<comment type="caution">
    <text evidence="2">The sequence shown here is derived from an EMBL/GenBank/DDBJ whole genome shotgun (WGS) entry which is preliminary data.</text>
</comment>
<name>A0A176VDQ9_MARPO</name>
<protein>
    <submittedName>
        <fullName evidence="2">Uncharacterized protein</fullName>
    </submittedName>
</protein>
<feature type="compositionally biased region" description="Basic and acidic residues" evidence="1">
    <location>
        <begin position="32"/>
        <end position="43"/>
    </location>
</feature>
<feature type="region of interest" description="Disordered" evidence="1">
    <location>
        <begin position="13"/>
        <end position="43"/>
    </location>
</feature>
<evidence type="ECO:0000313" key="2">
    <source>
        <dbReference type="EMBL" id="OAE18522.1"/>
    </source>
</evidence>
<dbReference type="Proteomes" id="UP000077202">
    <property type="component" value="Unassembled WGS sequence"/>
</dbReference>
<keyword evidence="3" id="KW-1185">Reference proteome</keyword>
<organism evidence="2 3">
    <name type="scientific">Marchantia polymorpha subsp. ruderalis</name>
    <dbReference type="NCBI Taxonomy" id="1480154"/>
    <lineage>
        <taxon>Eukaryota</taxon>
        <taxon>Viridiplantae</taxon>
        <taxon>Streptophyta</taxon>
        <taxon>Embryophyta</taxon>
        <taxon>Marchantiophyta</taxon>
        <taxon>Marchantiopsida</taxon>
        <taxon>Marchantiidae</taxon>
        <taxon>Marchantiales</taxon>
        <taxon>Marchantiaceae</taxon>
        <taxon>Marchantia</taxon>
    </lineage>
</organism>
<reference evidence="2" key="1">
    <citation type="submission" date="2016-03" db="EMBL/GenBank/DDBJ databases">
        <title>Mechanisms controlling the formation of the plant cell surface in tip-growing cells are functionally conserved among land plants.</title>
        <authorList>
            <person name="Honkanen S."/>
            <person name="Jones V.A."/>
            <person name="Morieri G."/>
            <person name="Champion C."/>
            <person name="Hetherington A.J."/>
            <person name="Kelly S."/>
            <person name="Saint-Marcoux D."/>
            <person name="Proust H."/>
            <person name="Prescott H."/>
            <person name="Dolan L."/>
        </authorList>
    </citation>
    <scope>NUCLEOTIDE SEQUENCE [LARGE SCALE GENOMIC DNA]</scope>
    <source>
        <tissue evidence="2">Whole gametophyte</tissue>
    </source>
</reference>
<evidence type="ECO:0000313" key="3">
    <source>
        <dbReference type="Proteomes" id="UP000077202"/>
    </source>
</evidence>
<evidence type="ECO:0000256" key="1">
    <source>
        <dbReference type="SAM" id="MobiDB-lite"/>
    </source>
</evidence>
<accession>A0A176VDQ9</accession>
<gene>
    <name evidence="2" type="ORF">AXG93_625s1110</name>
</gene>
<proteinExistence type="predicted"/>
<dbReference type="AlphaFoldDB" id="A0A176VDQ9"/>
<dbReference type="EMBL" id="LVLJ01004052">
    <property type="protein sequence ID" value="OAE18522.1"/>
    <property type="molecule type" value="Genomic_DNA"/>
</dbReference>